<dbReference type="NCBIfam" id="TIGR04183">
    <property type="entry name" value="Por_Secre_tail"/>
    <property type="match status" value="1"/>
</dbReference>
<dbReference type="EMBL" id="JACXAC010000001">
    <property type="protein sequence ID" value="MBD2720835.1"/>
    <property type="molecule type" value="Genomic_DNA"/>
</dbReference>
<dbReference type="Proteomes" id="UP000606003">
    <property type="component" value="Unassembled WGS sequence"/>
</dbReference>
<dbReference type="RefSeq" id="WP_190922111.1">
    <property type="nucleotide sequence ID" value="NZ_JACXAC010000001.1"/>
</dbReference>
<feature type="signal peptide" evidence="1">
    <location>
        <begin position="1"/>
        <end position="30"/>
    </location>
</feature>
<feature type="chain" id="PRO_5047288297" evidence="1">
    <location>
        <begin position="31"/>
        <end position="565"/>
    </location>
</feature>
<evidence type="ECO:0000313" key="2">
    <source>
        <dbReference type="EMBL" id="MBD2720835.1"/>
    </source>
</evidence>
<keyword evidence="3" id="KW-1185">Reference proteome</keyword>
<evidence type="ECO:0000313" key="3">
    <source>
        <dbReference type="Proteomes" id="UP000606003"/>
    </source>
</evidence>
<reference evidence="2 3" key="1">
    <citation type="submission" date="2020-09" db="EMBL/GenBank/DDBJ databases">
        <authorList>
            <person name="Kim M.K."/>
        </authorList>
    </citation>
    <scope>NUCLEOTIDE SEQUENCE [LARGE SCALE GENOMIC DNA]</scope>
    <source>
        <strain evidence="2 3">BT189</strain>
    </source>
</reference>
<sequence>MRHTSFLPALGQLPCWGTLLLLLLAGPARAQFPTTATATLFLCNAPGNQFGVQAVADGAGGSFVLWIDKRNGNNSGPGTGIYAQHLDAAGLPQLATNGQLLFQSRGRDIVGMKSVAWRGGLLVAWVQGAFGAGGDTVRCQYYNALGVPQWAAPALVAAAAPPAIAAESENALNIMPNDSGAIITHALRLNGGSARFAFNRVSATGQRRWPLNYQQVNVNPLGGVPADFYHTIGDGGNGFYLVAGAGGTGSAIFAQHYTLQGIPWGAFTTISAGGALVSHSGLRLARDPANNLYVAWSNSGGDVLVAKILPGGAWGWAGPGYITASPSRFAQELADALWYDNALWLIWNDARGGASTGLPNLQTVTKMDAAGTMPWGTREINQQADYSISPKLAGSDNGAVMAFYASGTLRGFGAQKLLTNGAMVFSSDGVVLHTTGMDWPSTFDYVPVSQPNGSVQVFWATSALSPTGQDICAVRVQNSGTLLRAARAAESLGFDVFPNPATDGVQAHFPAGKLPTALRLFDAQGRLVRAFPDAAALSVRGLPAGLYVLRATLAGQGVSRRVLVE</sequence>
<organism evidence="2 3">
    <name type="scientific">Hymenobacter armeniacus</name>
    <dbReference type="NCBI Taxonomy" id="2771358"/>
    <lineage>
        <taxon>Bacteria</taxon>
        <taxon>Pseudomonadati</taxon>
        <taxon>Bacteroidota</taxon>
        <taxon>Cytophagia</taxon>
        <taxon>Cytophagales</taxon>
        <taxon>Hymenobacteraceae</taxon>
        <taxon>Hymenobacter</taxon>
    </lineage>
</organism>
<accession>A0ABR8JQG6</accession>
<gene>
    <name evidence="2" type="ORF">IC234_01740</name>
</gene>
<evidence type="ECO:0000256" key="1">
    <source>
        <dbReference type="SAM" id="SignalP"/>
    </source>
</evidence>
<protein>
    <submittedName>
        <fullName evidence="2">T9SS type A sorting domain-containing protein</fullName>
    </submittedName>
</protein>
<keyword evidence="1" id="KW-0732">Signal</keyword>
<comment type="caution">
    <text evidence="2">The sequence shown here is derived from an EMBL/GenBank/DDBJ whole genome shotgun (WGS) entry which is preliminary data.</text>
</comment>
<proteinExistence type="predicted"/>
<dbReference type="InterPro" id="IPR026444">
    <property type="entry name" value="Secre_tail"/>
</dbReference>
<name>A0ABR8JQG6_9BACT</name>